<evidence type="ECO:0000313" key="6">
    <source>
        <dbReference type="EMBL" id="PVH93276.1"/>
    </source>
</evidence>
<dbReference type="InterPro" id="IPR000639">
    <property type="entry name" value="Epox_hydrolase-like"/>
</dbReference>
<evidence type="ECO:0000313" key="7">
    <source>
        <dbReference type="Proteomes" id="UP000244855"/>
    </source>
</evidence>
<dbReference type="EMBL" id="KZ805601">
    <property type="protein sequence ID" value="PVH93276.1"/>
    <property type="molecule type" value="Genomic_DNA"/>
</dbReference>
<dbReference type="Proteomes" id="UP000244855">
    <property type="component" value="Unassembled WGS sequence"/>
</dbReference>
<protein>
    <submittedName>
        <fullName evidence="6">Putative epoxide hydrolase</fullName>
    </submittedName>
</protein>
<dbReference type="InterPro" id="IPR010497">
    <property type="entry name" value="Epoxide_hydro_N"/>
</dbReference>
<gene>
    <name evidence="6" type="ORF">DM02DRAFT_697057</name>
</gene>
<dbReference type="PANTHER" id="PTHR21661:SF35">
    <property type="entry name" value="EPOXIDE HYDROLASE"/>
    <property type="match status" value="1"/>
</dbReference>
<keyword evidence="3 6" id="KW-0378">Hydrolase</keyword>
<reference evidence="6 7" key="1">
    <citation type="journal article" date="2018" name="Sci. Rep.">
        <title>Comparative genomics provides insights into the lifestyle and reveals functional heterogeneity of dark septate endophytic fungi.</title>
        <authorList>
            <person name="Knapp D.G."/>
            <person name="Nemeth J.B."/>
            <person name="Barry K."/>
            <person name="Hainaut M."/>
            <person name="Henrissat B."/>
            <person name="Johnson J."/>
            <person name="Kuo A."/>
            <person name="Lim J.H.P."/>
            <person name="Lipzen A."/>
            <person name="Nolan M."/>
            <person name="Ohm R.A."/>
            <person name="Tamas L."/>
            <person name="Grigoriev I.V."/>
            <person name="Spatafora J.W."/>
            <person name="Nagy L.G."/>
            <person name="Kovacs G.M."/>
        </authorList>
    </citation>
    <scope>NUCLEOTIDE SEQUENCE [LARGE SCALE GENOMIC DNA]</scope>
    <source>
        <strain evidence="6 7">DSE2036</strain>
    </source>
</reference>
<feature type="active site" description="Proton donor" evidence="4">
    <location>
        <position position="318"/>
    </location>
</feature>
<name>A0A2V1D5E7_9PLEO</name>
<dbReference type="PIRSF" id="PIRSF001112">
    <property type="entry name" value="Epoxide_hydrolase"/>
    <property type="match status" value="1"/>
</dbReference>
<evidence type="ECO:0000256" key="1">
    <source>
        <dbReference type="ARBA" id="ARBA00010088"/>
    </source>
</evidence>
<keyword evidence="7" id="KW-1185">Reference proteome</keyword>
<dbReference type="OrthoDB" id="6431331at2759"/>
<dbReference type="InterPro" id="IPR029058">
    <property type="entry name" value="AB_hydrolase_fold"/>
</dbReference>
<dbReference type="GO" id="GO:0097176">
    <property type="term" value="P:epoxide metabolic process"/>
    <property type="evidence" value="ECO:0007669"/>
    <property type="project" value="TreeGrafter"/>
</dbReference>
<evidence type="ECO:0000256" key="3">
    <source>
        <dbReference type="ARBA" id="ARBA00022801"/>
    </source>
</evidence>
<comment type="similarity">
    <text evidence="1">Belongs to the peptidase S33 family.</text>
</comment>
<feature type="active site" description="Nucleophile" evidence="4">
    <location>
        <position position="193"/>
    </location>
</feature>
<accession>A0A2V1D5E7</accession>
<evidence type="ECO:0000256" key="2">
    <source>
        <dbReference type="ARBA" id="ARBA00022797"/>
    </source>
</evidence>
<feature type="active site" description="Proton acceptor" evidence="4">
    <location>
        <position position="383"/>
    </location>
</feature>
<evidence type="ECO:0000259" key="5">
    <source>
        <dbReference type="Pfam" id="PF06441"/>
    </source>
</evidence>
<evidence type="ECO:0000256" key="4">
    <source>
        <dbReference type="PIRSR" id="PIRSR001112-1"/>
    </source>
</evidence>
<dbReference type="Gene3D" id="3.40.50.1820">
    <property type="entry name" value="alpha/beta hydrolase"/>
    <property type="match status" value="1"/>
</dbReference>
<dbReference type="STRING" id="97972.A0A2V1D5E7"/>
<feature type="domain" description="Epoxide hydrolase N-terminal" evidence="5">
    <location>
        <begin position="13"/>
        <end position="127"/>
    </location>
</feature>
<dbReference type="AlphaFoldDB" id="A0A2V1D5E7"/>
<sequence length="403" mass="45307">MFTLHRVFFLLSPRPYTLNINPEFVEQTRLKAANFRTSIEIAAPAWFDGPPESNISALASYWAKEYNWPSEQERLNEQFDHYMTTVPPPAGSYNESLDIHFIHQKSKKDDAIPLLMLHGWPSTSLEWEKVIPLLTNPGEENTTSFHVVAPDLPGFGFSPAPKAPGLNTTLHGIAFANLMGQLGYERFALYSTDIGAVIAMTMVAAYEYRITHHFCDMLAVIPDQNDLARYAANQSTPEEAAYIPSVQSFFGKHSAYSTVHASYPLSIAYALNDSPVGFLAWIYQLLYTASDIAYTKDEIIRQTFLLYAPGVYGNIRAYKEGFDITLFAPAKKSSVPTSALQFGLPSNPGFAYQDVVNYNYVPRSWLDRFHNITHFARYDKGGHFPAESVPKLVVKEIRAAYTL</sequence>
<dbReference type="SUPFAM" id="SSF53474">
    <property type="entry name" value="alpha/beta-Hydrolases"/>
    <property type="match status" value="1"/>
</dbReference>
<keyword evidence="2" id="KW-0058">Aromatic hydrocarbons catabolism</keyword>
<dbReference type="InterPro" id="IPR016292">
    <property type="entry name" value="Epoxide_hydrolase"/>
</dbReference>
<organism evidence="6 7">
    <name type="scientific">Periconia macrospinosa</name>
    <dbReference type="NCBI Taxonomy" id="97972"/>
    <lineage>
        <taxon>Eukaryota</taxon>
        <taxon>Fungi</taxon>
        <taxon>Dikarya</taxon>
        <taxon>Ascomycota</taxon>
        <taxon>Pezizomycotina</taxon>
        <taxon>Dothideomycetes</taxon>
        <taxon>Pleosporomycetidae</taxon>
        <taxon>Pleosporales</taxon>
        <taxon>Massarineae</taxon>
        <taxon>Periconiaceae</taxon>
        <taxon>Periconia</taxon>
    </lineage>
</organism>
<dbReference type="GO" id="GO:0004301">
    <property type="term" value="F:epoxide hydrolase activity"/>
    <property type="evidence" value="ECO:0007669"/>
    <property type="project" value="TreeGrafter"/>
</dbReference>
<proteinExistence type="inferred from homology"/>
<dbReference type="Pfam" id="PF06441">
    <property type="entry name" value="EHN"/>
    <property type="match status" value="1"/>
</dbReference>
<dbReference type="PRINTS" id="PR00412">
    <property type="entry name" value="EPOXHYDRLASE"/>
</dbReference>
<dbReference type="PANTHER" id="PTHR21661">
    <property type="entry name" value="EPOXIDE HYDROLASE 1-RELATED"/>
    <property type="match status" value="1"/>
</dbReference>